<dbReference type="eggNOG" id="KOG2920">
    <property type="taxonomic scope" value="Eukaryota"/>
</dbReference>
<feature type="region of interest" description="Disordered" evidence="1">
    <location>
        <begin position="94"/>
        <end position="115"/>
    </location>
</feature>
<dbReference type="GO" id="GO:0005737">
    <property type="term" value="C:cytoplasm"/>
    <property type="evidence" value="ECO:0007669"/>
    <property type="project" value="TreeGrafter"/>
</dbReference>
<dbReference type="OMA" id="PDEAPSC"/>
<protein>
    <recommendedName>
        <fullName evidence="4">Nicotinamide N-methyltransferase</fullName>
    </recommendedName>
</protein>
<dbReference type="SUPFAM" id="SSF53335">
    <property type="entry name" value="S-adenosyl-L-methionine-dependent methyltransferases"/>
    <property type="match status" value="1"/>
</dbReference>
<dbReference type="Proteomes" id="UP000016924">
    <property type="component" value="Unassembled WGS sequence"/>
</dbReference>
<feature type="region of interest" description="Disordered" evidence="1">
    <location>
        <begin position="1"/>
        <end position="20"/>
    </location>
</feature>
<dbReference type="CDD" id="cd02440">
    <property type="entry name" value="AdoMet_MTases"/>
    <property type="match status" value="1"/>
</dbReference>
<dbReference type="PANTHER" id="PTHR14614:SF104">
    <property type="entry name" value="N-METHYLTRANSFERASE, PUTATIVE (AFU_ORTHOLOGUE AFUA_1G17750)-RELATED"/>
    <property type="match status" value="1"/>
</dbReference>
<organism evidence="2 3">
    <name type="scientific">Coniosporium apollinis (strain CBS 100218)</name>
    <name type="common">Rock-inhabiting black yeast</name>
    <dbReference type="NCBI Taxonomy" id="1168221"/>
    <lineage>
        <taxon>Eukaryota</taxon>
        <taxon>Fungi</taxon>
        <taxon>Dikarya</taxon>
        <taxon>Ascomycota</taxon>
        <taxon>Pezizomycotina</taxon>
        <taxon>Dothideomycetes</taxon>
        <taxon>Dothideomycetes incertae sedis</taxon>
        <taxon>Coniosporium</taxon>
    </lineage>
</organism>
<reference evidence="3" key="1">
    <citation type="submission" date="2012-06" db="EMBL/GenBank/DDBJ databases">
        <title>The genome sequence of Coniosporium apollinis CBS 100218.</title>
        <authorList>
            <consortium name="The Broad Institute Genome Sequencing Platform"/>
            <person name="Cuomo C."/>
            <person name="Gorbushina A."/>
            <person name="Noack S."/>
            <person name="Walker B."/>
            <person name="Young S.K."/>
            <person name="Zeng Q."/>
            <person name="Gargeya S."/>
            <person name="Fitzgerald M."/>
            <person name="Haas B."/>
            <person name="Abouelleil A."/>
            <person name="Alvarado L."/>
            <person name="Arachchi H.M."/>
            <person name="Berlin A.M."/>
            <person name="Chapman S.B."/>
            <person name="Goldberg J."/>
            <person name="Griggs A."/>
            <person name="Gujja S."/>
            <person name="Hansen M."/>
            <person name="Howarth C."/>
            <person name="Imamovic A."/>
            <person name="Larimer J."/>
            <person name="McCowan C."/>
            <person name="Montmayeur A."/>
            <person name="Murphy C."/>
            <person name="Neiman D."/>
            <person name="Pearson M."/>
            <person name="Priest M."/>
            <person name="Roberts A."/>
            <person name="Saif S."/>
            <person name="Shea T."/>
            <person name="Sisk P."/>
            <person name="Sykes S."/>
            <person name="Wortman J."/>
            <person name="Nusbaum C."/>
            <person name="Birren B."/>
        </authorList>
    </citation>
    <scope>NUCLEOTIDE SEQUENCE [LARGE SCALE GENOMIC DNA]</scope>
    <source>
        <strain evidence="3">CBS 100218</strain>
    </source>
</reference>
<dbReference type="OrthoDB" id="407325at2759"/>
<dbReference type="HOGENOM" id="CLU_032409_2_1_1"/>
<dbReference type="Pfam" id="PF10294">
    <property type="entry name" value="Methyltransf_16"/>
    <property type="match status" value="1"/>
</dbReference>
<dbReference type="EMBL" id="JH767563">
    <property type="protein sequence ID" value="EON63355.1"/>
    <property type="molecule type" value="Genomic_DNA"/>
</dbReference>
<evidence type="ECO:0000313" key="3">
    <source>
        <dbReference type="Proteomes" id="UP000016924"/>
    </source>
</evidence>
<dbReference type="GeneID" id="19899893"/>
<dbReference type="GO" id="GO:0008757">
    <property type="term" value="F:S-adenosylmethionine-dependent methyltransferase activity"/>
    <property type="evidence" value="ECO:0007669"/>
    <property type="project" value="UniProtKB-ARBA"/>
</dbReference>
<evidence type="ECO:0000313" key="2">
    <source>
        <dbReference type="EMBL" id="EON63355.1"/>
    </source>
</evidence>
<dbReference type="InterPro" id="IPR029063">
    <property type="entry name" value="SAM-dependent_MTases_sf"/>
</dbReference>
<proteinExistence type="predicted"/>
<gene>
    <name evidence="2" type="ORF">W97_02582</name>
</gene>
<evidence type="ECO:0008006" key="4">
    <source>
        <dbReference type="Google" id="ProtNLM"/>
    </source>
</evidence>
<dbReference type="RefSeq" id="XP_007778672.1">
    <property type="nucleotide sequence ID" value="XM_007780482.1"/>
</dbReference>
<dbReference type="InterPro" id="IPR019410">
    <property type="entry name" value="Methyltransf_16"/>
</dbReference>
<evidence type="ECO:0000256" key="1">
    <source>
        <dbReference type="SAM" id="MobiDB-lite"/>
    </source>
</evidence>
<dbReference type="Gene3D" id="3.40.50.150">
    <property type="entry name" value="Vaccinia Virus protein VP39"/>
    <property type="match status" value="1"/>
</dbReference>
<keyword evidence="3" id="KW-1185">Reference proteome</keyword>
<feature type="compositionally biased region" description="Basic and acidic residues" evidence="1">
    <location>
        <begin position="96"/>
        <end position="115"/>
    </location>
</feature>
<dbReference type="PANTHER" id="PTHR14614">
    <property type="entry name" value="HEPATOCELLULAR CARCINOMA-ASSOCIATED ANTIGEN"/>
    <property type="match status" value="1"/>
</dbReference>
<dbReference type="AlphaFoldDB" id="R7YN47"/>
<name>R7YN47_CONA1</name>
<accession>R7YN47</accession>
<sequence>MLPSLLRLQPRNPTTATPLDPETIFSAALGTIFTDDVRNQHGDPENVIVYNSVYGELEFRTSDPVKEEGRRRFAHYLWNAGVLLGEVIGGRGVRPGGERDREWSGMEEGDKREGDEGRRWWISREEEERWGVKSERVLELGAGVGLAGIVSVLAGAEEVTISDYPAPEVLATLAENVSTNVSGHLRYRVNIEGHEWGDLSTPFALANAGRYTRILAADCLWMPDEHHNLATSMLHFLSPAEDARVLVMAGFHTGRAKLAPFFEVVGQEGLEVEEIWEMDADGERREWMTEREGEGVAERKKWTVAAKLKRKH</sequence>